<evidence type="ECO:0000313" key="2">
    <source>
        <dbReference type="Proteomes" id="UP000600363"/>
    </source>
</evidence>
<gene>
    <name evidence="1" type="ORF">HA299_00370</name>
</gene>
<comment type="caution">
    <text evidence="1">The sequence shown here is derived from an EMBL/GenBank/DDBJ whole genome shotgun (WGS) entry which is preliminary data.</text>
</comment>
<reference evidence="1" key="1">
    <citation type="journal article" date="2020" name="bioRxiv">
        <title>A rank-normalized archaeal taxonomy based on genome phylogeny resolves widespread incomplete and uneven classifications.</title>
        <authorList>
            <person name="Rinke C."/>
            <person name="Chuvochina M."/>
            <person name="Mussig A.J."/>
            <person name="Chaumeil P.-A."/>
            <person name="Waite D.W."/>
            <person name="Whitman W.B."/>
            <person name="Parks D.H."/>
            <person name="Hugenholtz P."/>
        </authorList>
    </citation>
    <scope>NUCLEOTIDE SEQUENCE</scope>
    <source>
        <strain evidence="1">UBA12518</strain>
    </source>
</reference>
<dbReference type="Proteomes" id="UP000600363">
    <property type="component" value="Unassembled WGS sequence"/>
</dbReference>
<organism evidence="1 2">
    <name type="scientific">Methermicoccus shengliensis</name>
    <dbReference type="NCBI Taxonomy" id="660064"/>
    <lineage>
        <taxon>Archaea</taxon>
        <taxon>Methanobacteriati</taxon>
        <taxon>Methanobacteriota</taxon>
        <taxon>Stenosarchaea group</taxon>
        <taxon>Methanomicrobia</taxon>
        <taxon>Methanosarcinales</taxon>
        <taxon>Methermicoccaceae</taxon>
        <taxon>Methermicoccus</taxon>
    </lineage>
</organism>
<name>A0A832RVH3_9EURY</name>
<proteinExistence type="predicted"/>
<evidence type="ECO:0000313" key="1">
    <source>
        <dbReference type="EMBL" id="HIH69071.1"/>
    </source>
</evidence>
<accession>A0A832RVH3</accession>
<dbReference type="Pfam" id="PF09999">
    <property type="entry name" value="DUF2240"/>
    <property type="match status" value="1"/>
</dbReference>
<protein>
    <submittedName>
        <fullName evidence="1">DUF2240 family protein</fullName>
    </submittedName>
</protein>
<dbReference type="AlphaFoldDB" id="A0A832RVH3"/>
<dbReference type="EMBL" id="DUIH01000002">
    <property type="protein sequence ID" value="HIH69071.1"/>
    <property type="molecule type" value="Genomic_DNA"/>
</dbReference>
<dbReference type="InterPro" id="IPR018716">
    <property type="entry name" value="DUF2240"/>
</dbReference>
<sequence length="159" mass="17756">MNMSEMKNVIASVFRKVGKPSMGEGEFVLALSFGFGWCSPEAARRFIHSAVSIGLMTREDDVLAPSFDVHAHELPAMYSPSAEVFSSPPKRDVLGEVLRRLSERMERDAVLEEIEHTHGQLKGMVHRQVVALLVAKKHGVDVDDLIDECMHMLLKQPSE</sequence>
<dbReference type="RefSeq" id="WP_169736221.1">
    <property type="nucleotide sequence ID" value="NZ_DUIH01000002.1"/>
</dbReference>